<keyword evidence="1" id="KW-1133">Transmembrane helix</keyword>
<feature type="transmembrane region" description="Helical" evidence="1">
    <location>
        <begin position="92"/>
        <end position="110"/>
    </location>
</feature>
<feature type="transmembrane region" description="Helical" evidence="1">
    <location>
        <begin position="44"/>
        <end position="65"/>
    </location>
</feature>
<feature type="transmembrane region" description="Helical" evidence="1">
    <location>
        <begin position="12"/>
        <end position="32"/>
    </location>
</feature>
<comment type="caution">
    <text evidence="2">The sequence shown here is derived from an EMBL/GenBank/DDBJ whole genome shotgun (WGS) entry which is preliminary data.</text>
</comment>
<evidence type="ECO:0000313" key="2">
    <source>
        <dbReference type="EMBL" id="MBZ5962669.1"/>
    </source>
</evidence>
<evidence type="ECO:0000313" key="3">
    <source>
        <dbReference type="Proteomes" id="UP000752647"/>
    </source>
</evidence>
<dbReference type="EMBL" id="JAHBFI010000014">
    <property type="protein sequence ID" value="MBZ5962669.1"/>
    <property type="molecule type" value="Genomic_DNA"/>
</dbReference>
<protein>
    <submittedName>
        <fullName evidence="2">Tellurite resistance protein</fullName>
    </submittedName>
</protein>
<keyword evidence="1" id="KW-0812">Transmembrane</keyword>
<dbReference type="AlphaFoldDB" id="A0A9Q3XT84"/>
<organism evidence="2 3">
    <name type="scientific">Leuconostoc gasicomitatum</name>
    <dbReference type="NCBI Taxonomy" id="115778"/>
    <lineage>
        <taxon>Bacteria</taxon>
        <taxon>Bacillati</taxon>
        <taxon>Bacillota</taxon>
        <taxon>Bacilli</taxon>
        <taxon>Lactobacillales</taxon>
        <taxon>Lactobacillaceae</taxon>
        <taxon>Leuconostoc</taxon>
        <taxon>Leuconostoc gelidum group</taxon>
    </lineage>
</organism>
<sequence>MLIRDMVRAKPVSWLLFIIGSDIMMTYGLLLYHGVSHFSPARDYLSIVKFVSFDLISFVFIMLFFDWVHVKFLSDGPENVIDKILRIGGNTMAAYFGWFTLGFIILQMTTNFQRQQFWLLTIVAGIVAILNWLLRHTSPIKFQLNPLIK</sequence>
<gene>
    <name evidence="2" type="ORF">KIJ12_05855</name>
</gene>
<accession>A0A9Q3XT84</accession>
<keyword evidence="1" id="KW-0472">Membrane</keyword>
<dbReference type="RefSeq" id="WP_224144194.1">
    <property type="nucleotide sequence ID" value="NZ_CBCPIF010000001.1"/>
</dbReference>
<evidence type="ECO:0000256" key="1">
    <source>
        <dbReference type="SAM" id="Phobius"/>
    </source>
</evidence>
<name>A0A9Q3XT84_9LACO</name>
<proteinExistence type="predicted"/>
<feature type="transmembrane region" description="Helical" evidence="1">
    <location>
        <begin position="116"/>
        <end position="134"/>
    </location>
</feature>
<reference evidence="2" key="1">
    <citation type="submission" date="2021-05" db="EMBL/GenBank/DDBJ databases">
        <title>Pangenome of Leuconostoc gelidum warrants species status for Leuconostoc gelidum subsp. gasicomitatum.</title>
        <authorList>
            <person name="Johansson P."/>
            <person name="Sade E."/>
            <person name="Hultman J."/>
            <person name="Auvinen P."/>
            <person name="Bjorkroth J."/>
        </authorList>
    </citation>
    <scope>NUCLEOTIDE SEQUENCE</scope>
    <source>
        <strain evidence="2">A.21.4</strain>
    </source>
</reference>
<dbReference type="Proteomes" id="UP000752647">
    <property type="component" value="Unassembled WGS sequence"/>
</dbReference>